<evidence type="ECO:0000256" key="2">
    <source>
        <dbReference type="SAM" id="SignalP"/>
    </source>
</evidence>
<dbReference type="GO" id="GO:0020037">
    <property type="term" value="F:heme binding"/>
    <property type="evidence" value="ECO:0007669"/>
    <property type="project" value="InterPro"/>
</dbReference>
<protein>
    <recommendedName>
        <fullName evidence="5">Quinohemoprotein amine dehydrogenase alpha subunit haem binding domain-containing protein</fullName>
    </recommendedName>
</protein>
<evidence type="ECO:0000313" key="4">
    <source>
        <dbReference type="Proteomes" id="UP000177187"/>
    </source>
</evidence>
<dbReference type="Gene3D" id="1.10.760.10">
    <property type="entry name" value="Cytochrome c-like domain"/>
    <property type="match status" value="1"/>
</dbReference>
<dbReference type="Proteomes" id="UP000177187">
    <property type="component" value="Unassembled WGS sequence"/>
</dbReference>
<name>A0A1F5FGY0_9BACT</name>
<evidence type="ECO:0000256" key="1">
    <source>
        <dbReference type="SAM" id="MobiDB-lite"/>
    </source>
</evidence>
<feature type="region of interest" description="Disordered" evidence="1">
    <location>
        <begin position="26"/>
        <end position="50"/>
    </location>
</feature>
<comment type="caution">
    <text evidence="3">The sequence shown here is derived from an EMBL/GenBank/DDBJ whole genome shotgun (WGS) entry which is preliminary data.</text>
</comment>
<feature type="signal peptide" evidence="2">
    <location>
        <begin position="1"/>
        <end position="20"/>
    </location>
</feature>
<accession>A0A1F5FGY0</accession>
<dbReference type="EMBL" id="MFAF01000019">
    <property type="protein sequence ID" value="OGD78935.1"/>
    <property type="molecule type" value="Genomic_DNA"/>
</dbReference>
<keyword evidence="2" id="KW-0732">Signal</keyword>
<gene>
    <name evidence="3" type="ORF">A2Y64_02065</name>
</gene>
<evidence type="ECO:0008006" key="5">
    <source>
        <dbReference type="Google" id="ProtNLM"/>
    </source>
</evidence>
<proteinExistence type="predicted"/>
<dbReference type="SUPFAM" id="SSF46626">
    <property type="entry name" value="Cytochrome c"/>
    <property type="match status" value="1"/>
</dbReference>
<dbReference type="GO" id="GO:0009055">
    <property type="term" value="F:electron transfer activity"/>
    <property type="evidence" value="ECO:0007669"/>
    <property type="project" value="InterPro"/>
</dbReference>
<dbReference type="InterPro" id="IPR036909">
    <property type="entry name" value="Cyt_c-like_dom_sf"/>
</dbReference>
<dbReference type="AlphaFoldDB" id="A0A1F5FGY0"/>
<reference evidence="3 4" key="1">
    <citation type="journal article" date="2016" name="Nat. Commun.">
        <title>Thousands of microbial genomes shed light on interconnected biogeochemical processes in an aquifer system.</title>
        <authorList>
            <person name="Anantharaman K."/>
            <person name="Brown C.T."/>
            <person name="Hug L.A."/>
            <person name="Sharon I."/>
            <person name="Castelle C.J."/>
            <person name="Probst A.J."/>
            <person name="Thomas B.C."/>
            <person name="Singh A."/>
            <person name="Wilkins M.J."/>
            <person name="Karaoz U."/>
            <person name="Brodie E.L."/>
            <person name="Williams K.H."/>
            <person name="Hubbard S.S."/>
            <person name="Banfield J.F."/>
        </authorList>
    </citation>
    <scope>NUCLEOTIDE SEQUENCE [LARGE SCALE GENOMIC DNA]</scope>
</reference>
<organism evidence="3 4">
    <name type="scientific">Candidatus Coatesbacteria bacterium RBG_13_66_14</name>
    <dbReference type="NCBI Taxonomy" id="1817816"/>
    <lineage>
        <taxon>Bacteria</taxon>
        <taxon>Candidatus Coatesiibacteriota</taxon>
    </lineage>
</organism>
<feature type="chain" id="PRO_5009518584" description="Quinohemoprotein amine dehydrogenase alpha subunit haem binding domain-containing protein" evidence="2">
    <location>
        <begin position="21"/>
        <end position="107"/>
    </location>
</feature>
<evidence type="ECO:0000313" key="3">
    <source>
        <dbReference type="EMBL" id="OGD78935.1"/>
    </source>
</evidence>
<sequence length="107" mass="11376">MKTNLLVLFLMILPSLLIFSACGGEADKAAPDGSESPSGGTVAGEAPPTGERALLEERCTACHSLDKVYAEKRDEAGWDAVLEEMVSYGAKLDSAERTRLVAYLVSL</sequence>
<dbReference type="PROSITE" id="PS51257">
    <property type="entry name" value="PROKAR_LIPOPROTEIN"/>
    <property type="match status" value="1"/>
</dbReference>